<dbReference type="Proteomes" id="UP000831113">
    <property type="component" value="Chromosome"/>
</dbReference>
<proteinExistence type="predicted"/>
<protein>
    <submittedName>
        <fullName evidence="1">Uncharacterized protein</fullName>
    </submittedName>
</protein>
<evidence type="ECO:0000313" key="2">
    <source>
        <dbReference type="Proteomes" id="UP000831113"/>
    </source>
</evidence>
<dbReference type="RefSeq" id="WP_243796302.1">
    <property type="nucleotide sequence ID" value="NZ_CP094669.1"/>
</dbReference>
<sequence length="432" mass="50066">MTDKTRIKRIFRSVIRRGTGRAHLMMRDYPTINFSQEILKAAVHNYAYDPQCEGSREQYIVELINLAPQKALLIPRVLQKLVEQKENTWGLSQLFDIAKLLAKSGNVEARQALYQRFESGTLPEYAYDGEYALVDLDGIEGLKHVAEVRGALLLIDYEDHEDDCLINYAQRENPGIGVEEELKKAAQNNVYITRYLAAVDEDRQREKQTPPRPVLDFEFIRNTINQKTRRWIPASAVQKLARKEIKQLADDFLLETDRSRQEMYLRLFSHVKFPHGYERLLTLAQTVPLHANTSQLLISLVNALELFKAPAIREFALTALITSNAPWIYTDLLINNYRRGDHTLLTRLVEQAKTELEIENLASSYCRIYRKNATKHCLEPLNKIYHHMNCGIHREDVVEILLRRGVLPNKIRDEIPFDSNTSVRELLNLKQT</sequence>
<evidence type="ECO:0000313" key="1">
    <source>
        <dbReference type="EMBL" id="UOG73630.1"/>
    </source>
</evidence>
<keyword evidence="2" id="KW-1185">Reference proteome</keyword>
<gene>
    <name evidence="1" type="ORF">MTX78_16035</name>
</gene>
<reference evidence="1 2" key="1">
    <citation type="submission" date="2022-03" db="EMBL/GenBank/DDBJ databases">
        <title>Hymenobactersp. isolated from the air.</title>
        <authorList>
            <person name="Won M."/>
            <person name="Kwon S.-W."/>
        </authorList>
    </citation>
    <scope>NUCLEOTIDE SEQUENCE [LARGE SCALE GENOMIC DNA]</scope>
    <source>
        <strain evidence="1 2">KACC 21982</strain>
    </source>
</reference>
<accession>A0ABY4CTP3</accession>
<name>A0ABY4CTP3_9BACT</name>
<organism evidence="1 2">
    <name type="scientific">Hymenobacter tibetensis</name>
    <dbReference type="NCBI Taxonomy" id="497967"/>
    <lineage>
        <taxon>Bacteria</taxon>
        <taxon>Pseudomonadati</taxon>
        <taxon>Bacteroidota</taxon>
        <taxon>Cytophagia</taxon>
        <taxon>Cytophagales</taxon>
        <taxon>Hymenobacteraceae</taxon>
        <taxon>Hymenobacter</taxon>
    </lineage>
</organism>
<dbReference type="EMBL" id="CP094669">
    <property type="protein sequence ID" value="UOG73630.1"/>
    <property type="molecule type" value="Genomic_DNA"/>
</dbReference>